<dbReference type="Gene3D" id="3.60.10.10">
    <property type="entry name" value="Endonuclease/exonuclease/phosphatase"/>
    <property type="match status" value="1"/>
</dbReference>
<dbReference type="SUPFAM" id="SSF56219">
    <property type="entry name" value="DNase I-like"/>
    <property type="match status" value="1"/>
</dbReference>
<sequence length="425" mass="48835">MTENIMKKRYGYQRLMMVLEINTDKDKGAKQVEKEPGPSNVPMTKMGQDMCHGLTEILVDQENGKHAMENSDVPQRSLGNNVNDISTESDEEECEEVSLNQIEDGNQGLNRGDLAMGYSSEREEGEISVLRGKEKIGLGRSRGRLKKLINKFNVDLLAISETFAAEERMELLGNFLNYHHFISNENQGGKLWLFWNDINAFEVISITTQMVSGWFIKDGQRMLVTFVYAKCSYVKRRELWRHLEESQVSDYPWLVLGDFNVIRTGAERIGGNPRPLLSMIEFNDCLHQCGLFDLLNTGQRMSWCNGHEGLSRSWAKLDRVLISNAFSTLFGSAHFKYLSRKSSDHCPFRFLNMWRSHDLFLSCVEDAWIRNDSASGLLKFTIRLKRTKVALRAWNKNVFGRVGENLQALEERMEVLENQLQSGFF</sequence>
<dbReference type="PANTHER" id="PTHR33710:SF13">
    <property type="entry name" value="ENDONUCLEASE_EXONUCLEASE_PHOSPHATASE FAMILY PROTEIN"/>
    <property type="match status" value="1"/>
</dbReference>
<dbReference type="InterPro" id="IPR005135">
    <property type="entry name" value="Endo/exonuclease/phosphatase"/>
</dbReference>
<keyword evidence="3" id="KW-1185">Reference proteome</keyword>
<dbReference type="AlphaFoldDB" id="A0AAE0AKW8"/>
<accession>A0AAE0AKW8</accession>
<reference evidence="2" key="1">
    <citation type="journal article" date="2023" name="Plant J.">
        <title>Genome sequences and population genomics provide insights into the demographic history, inbreeding, and mutation load of two 'living fossil' tree species of Dipteronia.</title>
        <authorList>
            <person name="Feng Y."/>
            <person name="Comes H.P."/>
            <person name="Chen J."/>
            <person name="Zhu S."/>
            <person name="Lu R."/>
            <person name="Zhang X."/>
            <person name="Li P."/>
            <person name="Qiu J."/>
            <person name="Olsen K.M."/>
            <person name="Qiu Y."/>
        </authorList>
    </citation>
    <scope>NUCLEOTIDE SEQUENCE</scope>
    <source>
        <strain evidence="2">NBL</strain>
    </source>
</reference>
<dbReference type="Pfam" id="PF03372">
    <property type="entry name" value="Exo_endo_phos"/>
    <property type="match status" value="1"/>
</dbReference>
<evidence type="ECO:0000259" key="1">
    <source>
        <dbReference type="Pfam" id="PF03372"/>
    </source>
</evidence>
<dbReference type="InterPro" id="IPR036691">
    <property type="entry name" value="Endo/exonu/phosph_ase_sf"/>
</dbReference>
<feature type="domain" description="Endonuclease/exonuclease/phosphatase" evidence="1">
    <location>
        <begin position="143"/>
        <end position="345"/>
    </location>
</feature>
<dbReference type="PANTHER" id="PTHR33710">
    <property type="entry name" value="BNAC02G09200D PROTEIN"/>
    <property type="match status" value="1"/>
</dbReference>
<organism evidence="2 3">
    <name type="scientific">Dipteronia sinensis</name>
    <dbReference type="NCBI Taxonomy" id="43782"/>
    <lineage>
        <taxon>Eukaryota</taxon>
        <taxon>Viridiplantae</taxon>
        <taxon>Streptophyta</taxon>
        <taxon>Embryophyta</taxon>
        <taxon>Tracheophyta</taxon>
        <taxon>Spermatophyta</taxon>
        <taxon>Magnoliopsida</taxon>
        <taxon>eudicotyledons</taxon>
        <taxon>Gunneridae</taxon>
        <taxon>Pentapetalae</taxon>
        <taxon>rosids</taxon>
        <taxon>malvids</taxon>
        <taxon>Sapindales</taxon>
        <taxon>Sapindaceae</taxon>
        <taxon>Hippocastanoideae</taxon>
        <taxon>Acereae</taxon>
        <taxon>Dipteronia</taxon>
    </lineage>
</organism>
<evidence type="ECO:0000313" key="3">
    <source>
        <dbReference type="Proteomes" id="UP001281410"/>
    </source>
</evidence>
<dbReference type="GO" id="GO:0003824">
    <property type="term" value="F:catalytic activity"/>
    <property type="evidence" value="ECO:0007669"/>
    <property type="project" value="InterPro"/>
</dbReference>
<evidence type="ECO:0000313" key="2">
    <source>
        <dbReference type="EMBL" id="KAK3219916.1"/>
    </source>
</evidence>
<gene>
    <name evidence="2" type="ORF">Dsin_013886</name>
</gene>
<dbReference type="Proteomes" id="UP001281410">
    <property type="component" value="Unassembled WGS sequence"/>
</dbReference>
<name>A0AAE0AKW8_9ROSI</name>
<dbReference type="EMBL" id="JANJYJ010000004">
    <property type="protein sequence ID" value="KAK3219916.1"/>
    <property type="molecule type" value="Genomic_DNA"/>
</dbReference>
<proteinExistence type="predicted"/>
<protein>
    <recommendedName>
        <fullName evidence="1">Endonuclease/exonuclease/phosphatase domain-containing protein</fullName>
    </recommendedName>
</protein>
<comment type="caution">
    <text evidence="2">The sequence shown here is derived from an EMBL/GenBank/DDBJ whole genome shotgun (WGS) entry which is preliminary data.</text>
</comment>